<evidence type="ECO:0000256" key="1">
    <source>
        <dbReference type="SAM" id="MobiDB-lite"/>
    </source>
</evidence>
<reference evidence="2 3" key="1">
    <citation type="journal article" date="2021" name="Environ. Microbiol.">
        <title>Gene family expansions and transcriptome signatures uncover fungal adaptations to wood decay.</title>
        <authorList>
            <person name="Hage H."/>
            <person name="Miyauchi S."/>
            <person name="Viragh M."/>
            <person name="Drula E."/>
            <person name="Min B."/>
            <person name="Chaduli D."/>
            <person name="Navarro D."/>
            <person name="Favel A."/>
            <person name="Norest M."/>
            <person name="Lesage-Meessen L."/>
            <person name="Balint B."/>
            <person name="Merenyi Z."/>
            <person name="de Eugenio L."/>
            <person name="Morin E."/>
            <person name="Martinez A.T."/>
            <person name="Baldrian P."/>
            <person name="Stursova M."/>
            <person name="Martinez M.J."/>
            <person name="Novotny C."/>
            <person name="Magnuson J.K."/>
            <person name="Spatafora J.W."/>
            <person name="Maurice S."/>
            <person name="Pangilinan J."/>
            <person name="Andreopoulos W."/>
            <person name="LaButti K."/>
            <person name="Hundley H."/>
            <person name="Na H."/>
            <person name="Kuo A."/>
            <person name="Barry K."/>
            <person name="Lipzen A."/>
            <person name="Henrissat B."/>
            <person name="Riley R."/>
            <person name="Ahrendt S."/>
            <person name="Nagy L.G."/>
            <person name="Grigoriev I.V."/>
            <person name="Martin F."/>
            <person name="Rosso M.N."/>
        </authorList>
    </citation>
    <scope>NUCLEOTIDE SEQUENCE [LARGE SCALE GENOMIC DNA]</scope>
    <source>
        <strain evidence="2 3">CIRM-BRFM 1785</strain>
    </source>
</reference>
<dbReference type="Proteomes" id="UP000814176">
    <property type="component" value="Unassembled WGS sequence"/>
</dbReference>
<feature type="region of interest" description="Disordered" evidence="1">
    <location>
        <begin position="1"/>
        <end position="38"/>
    </location>
</feature>
<dbReference type="RefSeq" id="XP_047780782.1">
    <property type="nucleotide sequence ID" value="XM_047928713.1"/>
</dbReference>
<evidence type="ECO:0008006" key="4">
    <source>
        <dbReference type="Google" id="ProtNLM"/>
    </source>
</evidence>
<evidence type="ECO:0000313" key="3">
    <source>
        <dbReference type="Proteomes" id="UP000814176"/>
    </source>
</evidence>
<sequence length="1106" mass="123844">MPSTQVAPEVNVPHAWQPQDLRSSGSGVSCDSKTTGTVLSRRSSLEYIDFRQATALLETPPPPDHLDANSRLQTPVSLRSPASLHDSDSDEEDAPVLEDDPTYASREELFDSEELHDSIVDTDSDSSGDPPAFSEDPAIRNAYIEAFLAATFQHATHDLVQSMLEGQHAAFLDLSQRLGGEIPGLDRMAHTLRTAERRLGLDPDEHIVYYFLCDICWFRHHPSELHKLDGPGCTQDGCTGTLYVTKQMSGGRVKRVPVKIFPVAPLINSLQQILLRPGKYEVFQHWRRAGDEPGPVPPMGSSGLDAFPDPSVRMTDVYDGWGWRAIQAGLARRRGGKWGVQDVDVHELNQRFVSLPCGLVLMFNIDWFCSMKKSRHSTGAIYVTICNNPRHIRFLRLETILVCTLPGPHEPSLEQLNHVLEPLVEEVIELGNGTYMACKRHIPSIHGFDDRQLIHGGLYANVSDLPASRKAAGLRGPTSKEYTCTYCYLSFDALTDPKCFCSDSLRLRDDWRYLKYAFRARDADADDREQIAEERGVRWSALDLIPGWMPARCSPPEFMHAGYLIQIKHSFQEILVGSGLFTSRSRTDKPLAKLEQFLGSIWWPSSSGRVPHKIAEGGSVKADQWRNLVHVLPVALYYAWEVSGVIPDGQAPRPKPTTNAGKALAAKENLIRSRRRAHLASQPNVTKAMLDAADALTISRSYREHFNNVLEFCAAIRIWGSRSISPEEVMRAHGCHARACQSWATMHCHLTPYFHLATHNPEFFLRLGPAYAWWAYPYERNNGFLGRFKTNGHTGGELEATMMRGWVKSQLVHNLISRLENLQDKSDADRRIIVRLKSLIASESRPNQQRGTLLNLIGQMAATESPERVQHPKHPRKLKLRQVGIYGLILQFLKTTWGHIVQLAPDTAPVDAGEPFVASHVPFYSHILVDGIRYGVHNMRSGQGYCYAYFDGRIPARISHLLRVTHIRRDPALPSLETTCAVVQRFVSDDDIPVMPWAMRATDLGIATWSSDVLAAPEVIEVSRFSGQFALATVRHGEHSYWVTMSLCHDTQEPDLLDVDDVGNEELNELARLQQIAIQTVVYSSSAINSWLTPVPQDVLPSSSPS</sequence>
<protein>
    <recommendedName>
        <fullName evidence="4">PcfJ-like protein</fullName>
    </recommendedName>
</protein>
<feature type="compositionally biased region" description="Acidic residues" evidence="1">
    <location>
        <begin position="88"/>
        <end position="101"/>
    </location>
</feature>
<evidence type="ECO:0000313" key="2">
    <source>
        <dbReference type="EMBL" id="KAH9839027.1"/>
    </source>
</evidence>
<comment type="caution">
    <text evidence="2">The sequence shown here is derived from an EMBL/GenBank/DDBJ whole genome shotgun (WGS) entry which is preliminary data.</text>
</comment>
<name>A0ABQ8KL39_9APHY</name>
<dbReference type="PANTHER" id="PTHR46579">
    <property type="entry name" value="F5/8 TYPE C DOMAIN-CONTAINING PROTEIN-RELATED"/>
    <property type="match status" value="1"/>
</dbReference>
<feature type="region of interest" description="Disordered" evidence="1">
    <location>
        <begin position="79"/>
        <end position="101"/>
    </location>
</feature>
<proteinExistence type="predicted"/>
<dbReference type="GeneID" id="72009445"/>
<feature type="compositionally biased region" description="Polar residues" evidence="1">
    <location>
        <begin position="20"/>
        <end position="38"/>
    </location>
</feature>
<dbReference type="PANTHER" id="PTHR46579:SF1">
    <property type="entry name" value="F5_8 TYPE C DOMAIN-CONTAINING PROTEIN"/>
    <property type="match status" value="1"/>
</dbReference>
<dbReference type="EMBL" id="JADCUA010000006">
    <property type="protein sequence ID" value="KAH9839027.1"/>
    <property type="molecule type" value="Genomic_DNA"/>
</dbReference>
<gene>
    <name evidence="2" type="ORF">C8Q71DRAFT_893893</name>
</gene>
<accession>A0ABQ8KL39</accession>
<keyword evidence="3" id="KW-1185">Reference proteome</keyword>
<organism evidence="2 3">
    <name type="scientific">Rhodofomes roseus</name>
    <dbReference type="NCBI Taxonomy" id="34475"/>
    <lineage>
        <taxon>Eukaryota</taxon>
        <taxon>Fungi</taxon>
        <taxon>Dikarya</taxon>
        <taxon>Basidiomycota</taxon>
        <taxon>Agaricomycotina</taxon>
        <taxon>Agaricomycetes</taxon>
        <taxon>Polyporales</taxon>
        <taxon>Rhodofomes</taxon>
    </lineage>
</organism>